<dbReference type="Pfam" id="PF00005">
    <property type="entry name" value="ABC_tran"/>
    <property type="match status" value="1"/>
</dbReference>
<evidence type="ECO:0000259" key="4">
    <source>
        <dbReference type="PROSITE" id="PS50893"/>
    </source>
</evidence>
<dbReference type="Proteomes" id="UP001141183">
    <property type="component" value="Unassembled WGS sequence"/>
</dbReference>
<gene>
    <name evidence="5" type="ORF">NE398_13125</name>
</gene>
<dbReference type="EMBL" id="JAMRYU010000013">
    <property type="protein sequence ID" value="MDC4241103.1"/>
    <property type="molecule type" value="Genomic_DNA"/>
</dbReference>
<evidence type="ECO:0000256" key="3">
    <source>
        <dbReference type="ARBA" id="ARBA00022840"/>
    </source>
</evidence>
<proteinExistence type="predicted"/>
<dbReference type="InterPro" id="IPR051782">
    <property type="entry name" value="ABC_Transporter_VariousFunc"/>
</dbReference>
<dbReference type="AlphaFoldDB" id="A0A9X4B3A5"/>
<sequence>MEAIEIKNLKKEYKNFKLNIEELKVKEGFITGFIGPNGSGKTTTIKAIMNMIKCDEGEILVLGENISENPKIKESIGFVGDVCGFLEESKLKNIKLSIARFYRNWDEKLYNNLINKFNLNESSIYGKLSKGQKKQFELAMALSIKPKIIIMDEPTASLDPIIRNKFLEILQEEMEKENLTIFYSTHVTSDLEKCADYIIFIYKGKIILYGEKDEILEQHSIIKGKKELLDNETRKYLISIKTNGFGFEGLTSDKKEAFEIFGNEVIYEKPTLEDIMLYYTRRN</sequence>
<dbReference type="PANTHER" id="PTHR42939:SF3">
    <property type="entry name" value="ABC TRANSPORTER ATP-BINDING COMPONENT"/>
    <property type="match status" value="1"/>
</dbReference>
<dbReference type="SUPFAM" id="SSF52540">
    <property type="entry name" value="P-loop containing nucleoside triphosphate hydrolases"/>
    <property type="match status" value="1"/>
</dbReference>
<accession>A0A9X4B3A5</accession>
<keyword evidence="2" id="KW-0547">Nucleotide-binding</keyword>
<evidence type="ECO:0000256" key="2">
    <source>
        <dbReference type="ARBA" id="ARBA00022741"/>
    </source>
</evidence>
<keyword evidence="3 5" id="KW-0067">ATP-binding</keyword>
<dbReference type="GO" id="GO:0016887">
    <property type="term" value="F:ATP hydrolysis activity"/>
    <property type="evidence" value="ECO:0007669"/>
    <property type="project" value="InterPro"/>
</dbReference>
<comment type="caution">
    <text evidence="5">The sequence shown here is derived from an EMBL/GenBank/DDBJ whole genome shotgun (WGS) entry which is preliminary data.</text>
</comment>
<protein>
    <submittedName>
        <fullName evidence="5">ABC transporter ATP-binding protein</fullName>
    </submittedName>
</protein>
<feature type="domain" description="ABC transporter" evidence="4">
    <location>
        <begin position="1"/>
        <end position="228"/>
    </location>
</feature>
<keyword evidence="6" id="KW-1185">Reference proteome</keyword>
<dbReference type="PANTHER" id="PTHR42939">
    <property type="entry name" value="ABC TRANSPORTER ATP-BINDING PROTEIN ALBC-RELATED"/>
    <property type="match status" value="1"/>
</dbReference>
<dbReference type="SMART" id="SM00382">
    <property type="entry name" value="AAA"/>
    <property type="match status" value="1"/>
</dbReference>
<keyword evidence="1" id="KW-0813">Transport</keyword>
<evidence type="ECO:0000256" key="1">
    <source>
        <dbReference type="ARBA" id="ARBA00022448"/>
    </source>
</evidence>
<dbReference type="GO" id="GO:0005524">
    <property type="term" value="F:ATP binding"/>
    <property type="evidence" value="ECO:0007669"/>
    <property type="project" value="UniProtKB-KW"/>
</dbReference>
<reference evidence="5" key="1">
    <citation type="submission" date="2022-05" db="EMBL/GenBank/DDBJ databases">
        <title>Draft genome sequence of Clostridium tertium strain CP3 isolated from Peru.</title>
        <authorList>
            <person name="Hurtado R."/>
            <person name="Lima L."/>
            <person name="Sousa T."/>
            <person name="Jaiswal A.K."/>
            <person name="Tiwari S."/>
            <person name="Maturrano L."/>
            <person name="Brenig B."/>
            <person name="Azevedo V."/>
        </authorList>
    </citation>
    <scope>NUCLEOTIDE SEQUENCE</scope>
    <source>
        <strain evidence="5">CP3</strain>
    </source>
</reference>
<dbReference type="RefSeq" id="WP_008679382.1">
    <property type="nucleotide sequence ID" value="NZ_CABKOG010000003.1"/>
</dbReference>
<evidence type="ECO:0000313" key="5">
    <source>
        <dbReference type="EMBL" id="MDC4241103.1"/>
    </source>
</evidence>
<evidence type="ECO:0000313" key="6">
    <source>
        <dbReference type="Proteomes" id="UP001141183"/>
    </source>
</evidence>
<organism evidence="5 6">
    <name type="scientific">Clostridium tertium</name>
    <dbReference type="NCBI Taxonomy" id="1559"/>
    <lineage>
        <taxon>Bacteria</taxon>
        <taxon>Bacillati</taxon>
        <taxon>Bacillota</taxon>
        <taxon>Clostridia</taxon>
        <taxon>Eubacteriales</taxon>
        <taxon>Clostridiaceae</taxon>
        <taxon>Clostridium</taxon>
    </lineage>
</organism>
<dbReference type="CDD" id="cd03230">
    <property type="entry name" value="ABC_DR_subfamily_A"/>
    <property type="match status" value="1"/>
</dbReference>
<dbReference type="InterPro" id="IPR003439">
    <property type="entry name" value="ABC_transporter-like_ATP-bd"/>
</dbReference>
<name>A0A9X4B3A5_9CLOT</name>
<dbReference type="Gene3D" id="3.40.50.300">
    <property type="entry name" value="P-loop containing nucleotide triphosphate hydrolases"/>
    <property type="match status" value="1"/>
</dbReference>
<dbReference type="InterPro" id="IPR027417">
    <property type="entry name" value="P-loop_NTPase"/>
</dbReference>
<dbReference type="PROSITE" id="PS50893">
    <property type="entry name" value="ABC_TRANSPORTER_2"/>
    <property type="match status" value="1"/>
</dbReference>
<dbReference type="InterPro" id="IPR003593">
    <property type="entry name" value="AAA+_ATPase"/>
</dbReference>